<proteinExistence type="predicted"/>
<protein>
    <submittedName>
        <fullName evidence="1">Uncharacterized protein</fullName>
    </submittedName>
</protein>
<name>A0ABT3GHZ5_9BACT</name>
<evidence type="ECO:0000313" key="2">
    <source>
        <dbReference type="Proteomes" id="UP001320876"/>
    </source>
</evidence>
<comment type="caution">
    <text evidence="1">The sequence shown here is derived from an EMBL/GenBank/DDBJ whole genome shotgun (WGS) entry which is preliminary data.</text>
</comment>
<sequence>MADQFKDQASHGLIEIQSADVKEFTLAGEIPPAVYQALETVSVIIPAIRGRIAVPSSINVRPVQPDERWQLRLIVPSDWTDPRSVHSVARFLVRLLHTQTRIARRLRKPARQSS</sequence>
<dbReference type="RefSeq" id="WP_264487603.1">
    <property type="nucleotide sequence ID" value="NZ_JAPDDT010000004.1"/>
</dbReference>
<dbReference type="EMBL" id="JAPDDT010000004">
    <property type="protein sequence ID" value="MCW1923126.1"/>
    <property type="molecule type" value="Genomic_DNA"/>
</dbReference>
<accession>A0ABT3GHZ5</accession>
<keyword evidence="2" id="KW-1185">Reference proteome</keyword>
<organism evidence="1 2">
    <name type="scientific">Luteolibacter arcticus</name>
    <dbReference type="NCBI Taxonomy" id="1581411"/>
    <lineage>
        <taxon>Bacteria</taxon>
        <taxon>Pseudomonadati</taxon>
        <taxon>Verrucomicrobiota</taxon>
        <taxon>Verrucomicrobiia</taxon>
        <taxon>Verrucomicrobiales</taxon>
        <taxon>Verrucomicrobiaceae</taxon>
        <taxon>Luteolibacter</taxon>
    </lineage>
</organism>
<reference evidence="1 2" key="1">
    <citation type="submission" date="2022-10" db="EMBL/GenBank/DDBJ databases">
        <title>Luteolibacter arcticus strain CCTCC AB 2014275, whole genome shotgun sequencing project.</title>
        <authorList>
            <person name="Zhao G."/>
            <person name="Shen L."/>
        </authorList>
    </citation>
    <scope>NUCLEOTIDE SEQUENCE [LARGE SCALE GENOMIC DNA]</scope>
    <source>
        <strain evidence="1 2">CCTCC AB 2014275</strain>
    </source>
</reference>
<evidence type="ECO:0000313" key="1">
    <source>
        <dbReference type="EMBL" id="MCW1923126.1"/>
    </source>
</evidence>
<gene>
    <name evidence="1" type="ORF">OKA05_11230</name>
</gene>
<dbReference type="Proteomes" id="UP001320876">
    <property type="component" value="Unassembled WGS sequence"/>
</dbReference>